<dbReference type="InterPro" id="IPR050168">
    <property type="entry name" value="AAA_ATPase_domain"/>
</dbReference>
<keyword evidence="9" id="KW-0653">Protein transport</keyword>
<dbReference type="FunFam" id="3.10.330.10:FF:000006">
    <property type="entry name" value="Peroxisome biogenesis factor 1"/>
    <property type="match status" value="1"/>
</dbReference>
<dbReference type="GO" id="GO:0015031">
    <property type="term" value="P:protein transport"/>
    <property type="evidence" value="ECO:0007669"/>
    <property type="project" value="UniProtKB-KW"/>
</dbReference>
<protein>
    <recommendedName>
        <fullName evidence="12">Peroxisomal ATPase PEX1</fullName>
    </recommendedName>
    <alternativeName>
        <fullName evidence="11">Peroxin-1</fullName>
    </alternativeName>
</protein>
<evidence type="ECO:0000256" key="3">
    <source>
        <dbReference type="ARBA" id="ARBA00008668"/>
    </source>
</evidence>
<reference evidence="15 16" key="1">
    <citation type="submission" date="2020-09" db="EMBL/GenBank/DDBJ databases">
        <authorList>
            <person name="Ashkenazy H."/>
        </authorList>
    </citation>
    <scope>NUCLEOTIDE SEQUENCE [LARGE SCALE GENOMIC DNA]</scope>
    <source>
        <strain evidence="16">cv. Cdm-0</strain>
    </source>
</reference>
<dbReference type="Pfam" id="PF09262">
    <property type="entry name" value="PEX-1N"/>
    <property type="match status" value="1"/>
</dbReference>
<dbReference type="PANTHER" id="PTHR23077:SF12">
    <property type="entry name" value="PEROXISOMAL ATPASE PEX1"/>
    <property type="match status" value="1"/>
</dbReference>
<keyword evidence="6" id="KW-0547">Nucleotide-binding</keyword>
<keyword evidence="10" id="KW-0472">Membrane</keyword>
<evidence type="ECO:0000256" key="13">
    <source>
        <dbReference type="ARBA" id="ARBA00048778"/>
    </source>
</evidence>
<dbReference type="Pfam" id="PF17862">
    <property type="entry name" value="AAA_lid_3"/>
    <property type="match status" value="1"/>
</dbReference>
<dbReference type="GO" id="GO:0016887">
    <property type="term" value="F:ATP hydrolysis activity"/>
    <property type="evidence" value="ECO:0007669"/>
    <property type="project" value="InterPro"/>
</dbReference>
<dbReference type="InterPro" id="IPR003593">
    <property type="entry name" value="AAA+_ATPase"/>
</dbReference>
<dbReference type="EMBL" id="LR881470">
    <property type="protein sequence ID" value="CAD5331175.1"/>
    <property type="molecule type" value="Genomic_DNA"/>
</dbReference>
<dbReference type="GO" id="GO:0005524">
    <property type="term" value="F:ATP binding"/>
    <property type="evidence" value="ECO:0007669"/>
    <property type="project" value="UniProtKB-KW"/>
</dbReference>
<dbReference type="InterPro" id="IPR041569">
    <property type="entry name" value="AAA_lid_3"/>
</dbReference>
<dbReference type="SMART" id="SM00382">
    <property type="entry name" value="AAA"/>
    <property type="match status" value="2"/>
</dbReference>
<dbReference type="GO" id="GO:0016020">
    <property type="term" value="C:membrane"/>
    <property type="evidence" value="ECO:0007669"/>
    <property type="project" value="UniProtKB-SubCell"/>
</dbReference>
<evidence type="ECO:0000256" key="4">
    <source>
        <dbReference type="ARBA" id="ARBA00022448"/>
    </source>
</evidence>
<comment type="similarity">
    <text evidence="3">Belongs to the 'GDSL' lipolytic enzyme family.</text>
</comment>
<organism evidence="15 16">
    <name type="scientific">Arabidopsis thaliana</name>
    <name type="common">Mouse-ear cress</name>
    <dbReference type="NCBI Taxonomy" id="3702"/>
    <lineage>
        <taxon>Eukaryota</taxon>
        <taxon>Viridiplantae</taxon>
        <taxon>Streptophyta</taxon>
        <taxon>Embryophyta</taxon>
        <taxon>Tracheophyta</taxon>
        <taxon>Spermatophyta</taxon>
        <taxon>Magnoliopsida</taxon>
        <taxon>eudicotyledons</taxon>
        <taxon>Gunneridae</taxon>
        <taxon>Pentapetalae</taxon>
        <taxon>rosids</taxon>
        <taxon>malvids</taxon>
        <taxon>Brassicales</taxon>
        <taxon>Brassicaceae</taxon>
        <taxon>Camelineae</taxon>
        <taxon>Arabidopsis</taxon>
    </lineage>
</organism>
<dbReference type="GO" id="GO:0007031">
    <property type="term" value="P:peroxisome organization"/>
    <property type="evidence" value="ECO:0007669"/>
    <property type="project" value="UniProtKB-KW"/>
</dbReference>
<gene>
    <name evidence="15" type="ORF">AT9943_LOCUS18665</name>
</gene>
<keyword evidence="7" id="KW-0378">Hydrolase</keyword>
<sequence length="1543" mass="169304">MHDSEIFKFKDMMMMSCTVQTLVLVPWFLVVFVLAGGEDSSETTAMFPAMFVFGDSLVDNGNNNHLNSLARSNYLPYGIDFAGNQPTGRFSNGKTIVDFIGELLGLPEIPAFMDTVDGGVDILQGVNYASAAGGILEETGRHLFISKTLFNEIGLIDCLCSYKESNMGRQVENFEKTLMEISRSMRKESVKEYMAKSLVVVSLGNNDYINNYLKPRLFLSSSIYDPTSFADLLLSNFTTHLLELYGKGFRKFVIAGVGPLGCIPDQLAARAALPGECVETVNEMAEIFNNRLVSLVDRLNSDNKTASEAIFVYGNTYGAAVDILTNPFNYGFEVTDRGCCGVGRNRGEITCLPLAVPCAFRDRHVFWDAFHPTQAFNLIIALRAFNVSRNRQIITPDDVMETEAVVNTVAGVDCFVSLPRQLLHALQSTSSSPLPPLLPVELRSGDRRWSVAWSGSSSSSSAIEVARVFAESISLPDGTVVKVRVLPNVPKATLVTVEPETEDDWEVLELNAELAEAAILSQVRILHETMKFPLWLHDRTVIRFSVVSTFPSKGVVQLVPGTEVAVAPKRRDRNLKAKKSQEKECNNVKALLRVQETDRSAFHEADVKGFELRVALTSIAYIHPETAKKHSLESLQLISVSPRIPLKGSAKKDEALNMKNSEASKVAENGTSSAKKEPRQAILRLVFSDLAAKGHLMMVESLRLYLGAGLHSWVYLRGCNVNEDKEIPALSLSPCVFKISENEKVLDKGTDRLGNNNSVRKSSHPPSGLSTYVDVVDWSVHDKVVTALSSEGLHDEGNHDKNKKGLEYLTRLWSLAQLDAMASVTGVDVSSLIVGRETFFHFEVRGLESYKSIDGQPSVNDRWESGKKDKNTPLEILYVMTVSDESLLGDKFAGYDLSLDRSEKSDNVVHIEPVLEKMNLGEPIYLKSAKETHCNKGVSPDISSLTWMGPIVSDVIKRMTVLLSPAAGMWFSKFKIPSPGHILIYGPPGSGKTILARAAAKYFEEQKDLLAHVILVSCSTLALEKVQHIHHVLSSVIAEGLEHAPSVIILDDLDSIISSSSDTEGTQASVGVTMLTKFLTDVIDDYGEYRNSSCGIGPLAFVASVQSLEQIPQTLSSSGRFDFHVQLAAPATSERGAILKHEIQKRLLDCSEDILLNLAAKCEGYDAYDLEILVDRAVHAAIGRHLPLESNISKYNLVKEDFTRAMHDFVPVAMRDITKSASEGGRLGWEDVGGVTDIKNAIKEEASVSCLFVCWLLLTEVRSCSVGNNISMIELPSKFPKIFAKSPLRLRSNVLLYGPPGCGKTHIVGAAAAACSLRFISVKGPELLNKYIGASEQAVRDIFSKAAAAAPCILFFDEFDSIAPKRGHDNTGVTDRVVNQFLTELDGVEVLTGVFVFAATSRPDLLDPALLRPGRLDRLLLCDFPSPPERLEILTVLSRKLLMADDIDLEPIALMTEGFSGADLQALLSDAQLAAVHEYLNREDKPETGTTPIITDPLLKSIASKTKPSVSETEKQKLYDIYSQFLDSRKSSREAKGKRATLA</sequence>
<evidence type="ECO:0000256" key="6">
    <source>
        <dbReference type="ARBA" id="ARBA00022741"/>
    </source>
</evidence>
<dbReference type="CDD" id="cd19526">
    <property type="entry name" value="RecA-like_PEX1_r2"/>
    <property type="match status" value="1"/>
</dbReference>
<comment type="catalytic activity">
    <reaction evidence="13">
        <text>ATP + H2O = ADP + phosphate + H(+)</text>
        <dbReference type="Rhea" id="RHEA:13065"/>
        <dbReference type="ChEBI" id="CHEBI:15377"/>
        <dbReference type="ChEBI" id="CHEBI:15378"/>
        <dbReference type="ChEBI" id="CHEBI:30616"/>
        <dbReference type="ChEBI" id="CHEBI:43474"/>
        <dbReference type="ChEBI" id="CHEBI:456216"/>
    </reaction>
    <physiologicalReaction direction="left-to-right" evidence="13">
        <dbReference type="Rhea" id="RHEA:13066"/>
    </physiologicalReaction>
</comment>
<keyword evidence="4" id="KW-0813">Transport</keyword>
<dbReference type="PANTHER" id="PTHR23077">
    <property type="entry name" value="AAA-FAMILY ATPASE"/>
    <property type="match status" value="1"/>
</dbReference>
<evidence type="ECO:0000256" key="1">
    <source>
        <dbReference type="ARBA" id="ARBA00004370"/>
    </source>
</evidence>
<dbReference type="SUPFAM" id="SSF50692">
    <property type="entry name" value="ADC-like"/>
    <property type="match status" value="1"/>
</dbReference>
<evidence type="ECO:0000256" key="2">
    <source>
        <dbReference type="ARBA" id="ARBA00006914"/>
    </source>
</evidence>
<dbReference type="FunFam" id="3.40.50.300:FF:001620">
    <property type="entry name" value="Peroxisome biogenesis protein 1"/>
    <property type="match status" value="1"/>
</dbReference>
<comment type="subcellular location">
    <subcellularLocation>
        <location evidence="1">Membrane</location>
    </subcellularLocation>
</comment>
<dbReference type="SUPFAM" id="SSF54585">
    <property type="entry name" value="Cdc48 domain 2-like"/>
    <property type="match status" value="1"/>
</dbReference>
<dbReference type="InterPro" id="IPR035669">
    <property type="entry name" value="SGNH_plant_lipase-like"/>
</dbReference>
<evidence type="ECO:0000256" key="10">
    <source>
        <dbReference type="ARBA" id="ARBA00023136"/>
    </source>
</evidence>
<feature type="domain" description="AAA+ ATPase" evidence="14">
    <location>
        <begin position="978"/>
        <end position="1131"/>
    </location>
</feature>
<dbReference type="CDD" id="cd00009">
    <property type="entry name" value="AAA"/>
    <property type="match status" value="1"/>
</dbReference>
<dbReference type="Pfam" id="PF00004">
    <property type="entry name" value="AAA"/>
    <property type="match status" value="2"/>
</dbReference>
<dbReference type="Proteomes" id="UP000516314">
    <property type="component" value="Chromosome 5"/>
</dbReference>
<evidence type="ECO:0000256" key="7">
    <source>
        <dbReference type="ARBA" id="ARBA00022801"/>
    </source>
</evidence>
<evidence type="ECO:0000256" key="9">
    <source>
        <dbReference type="ARBA" id="ARBA00022927"/>
    </source>
</evidence>
<dbReference type="Pfam" id="PF00657">
    <property type="entry name" value="Lipase_GDSL"/>
    <property type="match status" value="1"/>
</dbReference>
<name>A0A7G2F9D1_ARATH</name>
<evidence type="ECO:0000256" key="12">
    <source>
        <dbReference type="ARBA" id="ARBA00034532"/>
    </source>
</evidence>
<dbReference type="GO" id="GO:0016788">
    <property type="term" value="F:hydrolase activity, acting on ester bonds"/>
    <property type="evidence" value="ECO:0007669"/>
    <property type="project" value="InterPro"/>
</dbReference>
<evidence type="ECO:0000313" key="15">
    <source>
        <dbReference type="EMBL" id="CAD5331175.1"/>
    </source>
</evidence>
<dbReference type="CDD" id="cd01837">
    <property type="entry name" value="SGNH_plant_lipase_like"/>
    <property type="match status" value="1"/>
</dbReference>
<dbReference type="InterPro" id="IPR029067">
    <property type="entry name" value="CDC48_domain_2-like_sf"/>
</dbReference>
<dbReference type="InterPro" id="IPR009010">
    <property type="entry name" value="Asp_de-COase-like_dom_sf"/>
</dbReference>
<dbReference type="Gene3D" id="3.40.50.300">
    <property type="entry name" value="P-loop containing nucleotide triphosphate hydrolases"/>
    <property type="match status" value="2"/>
</dbReference>
<dbReference type="Gene3D" id="3.40.50.1110">
    <property type="entry name" value="SGNH hydrolase"/>
    <property type="match status" value="1"/>
</dbReference>
<dbReference type="InterPro" id="IPR001087">
    <property type="entry name" value="GDSL"/>
</dbReference>
<evidence type="ECO:0000259" key="14">
    <source>
        <dbReference type="SMART" id="SM00382"/>
    </source>
</evidence>
<dbReference type="InterPro" id="IPR036514">
    <property type="entry name" value="SGNH_hydro_sf"/>
</dbReference>
<dbReference type="InterPro" id="IPR003959">
    <property type="entry name" value="ATPase_AAA_core"/>
</dbReference>
<dbReference type="FunFam" id="3.40.50.300:FF:000149">
    <property type="entry name" value="Nuclear valosin-containing protein-like"/>
    <property type="match status" value="1"/>
</dbReference>
<keyword evidence="5" id="KW-0962">Peroxisome biogenesis</keyword>
<evidence type="ECO:0000256" key="11">
    <source>
        <dbReference type="ARBA" id="ARBA00032509"/>
    </source>
</evidence>
<dbReference type="InterPro" id="IPR027417">
    <property type="entry name" value="P-loop_NTPase"/>
</dbReference>
<dbReference type="Gene3D" id="1.10.8.60">
    <property type="match status" value="2"/>
</dbReference>
<comment type="similarity">
    <text evidence="2">Belongs to the AAA ATPase family.</text>
</comment>
<dbReference type="InterPro" id="IPR015342">
    <property type="entry name" value="PEX1-N_C-lobe"/>
</dbReference>
<evidence type="ECO:0000313" key="16">
    <source>
        <dbReference type="Proteomes" id="UP000516314"/>
    </source>
</evidence>
<evidence type="ECO:0000256" key="5">
    <source>
        <dbReference type="ARBA" id="ARBA00022593"/>
    </source>
</evidence>
<proteinExistence type="inferred from homology"/>
<accession>A0A7G2F9D1</accession>
<evidence type="ECO:0000256" key="8">
    <source>
        <dbReference type="ARBA" id="ARBA00022840"/>
    </source>
</evidence>
<dbReference type="Gene3D" id="3.10.330.10">
    <property type="match status" value="1"/>
</dbReference>
<dbReference type="InterPro" id="IPR003960">
    <property type="entry name" value="ATPase_AAA_CS"/>
</dbReference>
<dbReference type="GO" id="GO:0005777">
    <property type="term" value="C:peroxisome"/>
    <property type="evidence" value="ECO:0007669"/>
    <property type="project" value="InterPro"/>
</dbReference>
<dbReference type="PROSITE" id="PS00674">
    <property type="entry name" value="AAA"/>
    <property type="match status" value="1"/>
</dbReference>
<keyword evidence="8" id="KW-0067">ATP-binding</keyword>
<feature type="domain" description="AAA+ ATPase" evidence="14">
    <location>
        <begin position="1290"/>
        <end position="1426"/>
    </location>
</feature>
<dbReference type="SUPFAM" id="SSF52540">
    <property type="entry name" value="P-loop containing nucleoside triphosphate hydrolases"/>
    <property type="match status" value="2"/>
</dbReference>